<feature type="compositionally biased region" description="Basic residues" evidence="1">
    <location>
        <begin position="1"/>
        <end position="19"/>
    </location>
</feature>
<organism evidence="2 3">
    <name type="scientific">Colletotrichum musicola</name>
    <dbReference type="NCBI Taxonomy" id="2175873"/>
    <lineage>
        <taxon>Eukaryota</taxon>
        <taxon>Fungi</taxon>
        <taxon>Dikarya</taxon>
        <taxon>Ascomycota</taxon>
        <taxon>Pezizomycotina</taxon>
        <taxon>Sordariomycetes</taxon>
        <taxon>Hypocreomycetidae</taxon>
        <taxon>Glomerellales</taxon>
        <taxon>Glomerellaceae</taxon>
        <taxon>Colletotrichum</taxon>
        <taxon>Colletotrichum orchidearum species complex</taxon>
    </lineage>
</organism>
<evidence type="ECO:0000256" key="1">
    <source>
        <dbReference type="SAM" id="MobiDB-lite"/>
    </source>
</evidence>
<name>A0A8H6MRB2_9PEZI</name>
<gene>
    <name evidence="2" type="ORF">CMUS01_14650</name>
</gene>
<feature type="region of interest" description="Disordered" evidence="1">
    <location>
        <begin position="1"/>
        <end position="72"/>
    </location>
</feature>
<dbReference type="AlphaFoldDB" id="A0A8H6MRB2"/>
<keyword evidence="3" id="KW-1185">Reference proteome</keyword>
<proteinExistence type="predicted"/>
<evidence type="ECO:0000313" key="3">
    <source>
        <dbReference type="Proteomes" id="UP000639643"/>
    </source>
</evidence>
<reference evidence="2" key="1">
    <citation type="journal article" date="2020" name="Phytopathology">
        <title>Genome Sequence Resources of Colletotrichum truncatum, C. plurivorum, C. musicola, and C. sojae: Four Species Pathogenic to Soybean (Glycine max).</title>
        <authorList>
            <person name="Rogerio F."/>
            <person name="Boufleur T.R."/>
            <person name="Ciampi-Guillardi M."/>
            <person name="Sukno S.A."/>
            <person name="Thon M.R."/>
            <person name="Massola Junior N.S."/>
            <person name="Baroncelli R."/>
        </authorList>
    </citation>
    <scope>NUCLEOTIDE SEQUENCE</scope>
    <source>
        <strain evidence="2">LFN0074</strain>
    </source>
</reference>
<accession>A0A8H6MRB2</accession>
<protein>
    <submittedName>
        <fullName evidence="2">Uncharacterized protein</fullName>
    </submittedName>
</protein>
<dbReference type="Proteomes" id="UP000639643">
    <property type="component" value="Unassembled WGS sequence"/>
</dbReference>
<sequence>MGGAAKKHKEKQVRAKKRNEARATAAASGQNDDEGGPSDTRVPASDPTPQDGLETGADQETDQPSATHGNLAIGRLTVDGDTRFTSKSWKLARALFIRAMRNGAYTSSIRNGEAEFTLPGGIRWILYPPALYRLDSCLEKSKTQANAKTIAANEVEFKRALDYARAEARRRGDPGSEIRRRVTVFPVEPRLPHINSRIVKPSSSVVA</sequence>
<evidence type="ECO:0000313" key="2">
    <source>
        <dbReference type="EMBL" id="KAF6805325.1"/>
    </source>
</evidence>
<comment type="caution">
    <text evidence="2">The sequence shown here is derived from an EMBL/GenBank/DDBJ whole genome shotgun (WGS) entry which is preliminary data.</text>
</comment>
<dbReference type="EMBL" id="WIGM01001085">
    <property type="protein sequence ID" value="KAF6805325.1"/>
    <property type="molecule type" value="Genomic_DNA"/>
</dbReference>